<proteinExistence type="predicted"/>
<name>A0A6A6JWS5_WESOR</name>
<dbReference type="AlphaFoldDB" id="A0A6A6JWS5"/>
<evidence type="ECO:0000256" key="1">
    <source>
        <dbReference type="SAM" id="MobiDB-lite"/>
    </source>
</evidence>
<dbReference type="GeneID" id="54556088"/>
<keyword evidence="3" id="KW-1185">Reference proteome</keyword>
<evidence type="ECO:0000313" key="3">
    <source>
        <dbReference type="Proteomes" id="UP000800097"/>
    </source>
</evidence>
<protein>
    <submittedName>
        <fullName evidence="2">Uncharacterized protein</fullName>
    </submittedName>
</protein>
<feature type="compositionally biased region" description="Pro residues" evidence="1">
    <location>
        <begin position="117"/>
        <end position="132"/>
    </location>
</feature>
<reference evidence="2" key="1">
    <citation type="journal article" date="2020" name="Stud. Mycol.">
        <title>101 Dothideomycetes genomes: a test case for predicting lifestyles and emergence of pathogens.</title>
        <authorList>
            <person name="Haridas S."/>
            <person name="Albert R."/>
            <person name="Binder M."/>
            <person name="Bloem J."/>
            <person name="Labutti K."/>
            <person name="Salamov A."/>
            <person name="Andreopoulos B."/>
            <person name="Baker S."/>
            <person name="Barry K."/>
            <person name="Bills G."/>
            <person name="Bluhm B."/>
            <person name="Cannon C."/>
            <person name="Castanera R."/>
            <person name="Culley D."/>
            <person name="Daum C."/>
            <person name="Ezra D."/>
            <person name="Gonzalez J."/>
            <person name="Henrissat B."/>
            <person name="Kuo A."/>
            <person name="Liang C."/>
            <person name="Lipzen A."/>
            <person name="Lutzoni F."/>
            <person name="Magnuson J."/>
            <person name="Mondo S."/>
            <person name="Nolan M."/>
            <person name="Ohm R."/>
            <person name="Pangilinan J."/>
            <person name="Park H.-J."/>
            <person name="Ramirez L."/>
            <person name="Alfaro M."/>
            <person name="Sun H."/>
            <person name="Tritt A."/>
            <person name="Yoshinaga Y."/>
            <person name="Zwiers L.-H."/>
            <person name="Turgeon B."/>
            <person name="Goodwin S."/>
            <person name="Spatafora J."/>
            <person name="Crous P."/>
            <person name="Grigoriev I."/>
        </authorList>
    </citation>
    <scope>NUCLEOTIDE SEQUENCE</scope>
    <source>
        <strain evidence="2">CBS 379.55</strain>
    </source>
</reference>
<gene>
    <name evidence="2" type="ORF">EI97DRAFT_5576</name>
</gene>
<dbReference type="RefSeq" id="XP_033658223.1">
    <property type="nucleotide sequence ID" value="XM_033802913.1"/>
</dbReference>
<dbReference type="EMBL" id="ML986484">
    <property type="protein sequence ID" value="KAF2280685.1"/>
    <property type="molecule type" value="Genomic_DNA"/>
</dbReference>
<feature type="region of interest" description="Disordered" evidence="1">
    <location>
        <begin position="116"/>
        <end position="137"/>
    </location>
</feature>
<accession>A0A6A6JWS5</accession>
<sequence length="176" mass="18934">MCGGQLARVSGRSSKIETTGSASGCVDIKGSKRMRRLRGSSVRFPFTVHTDILRSTLAVFPRRLFVSFQPSRPCPQSTHPVPPVRTHQLSLQLLCLTVPSRRLSVLAALSCRSLPQGPHPHPSQPALGPKPPSNQEAIQHSAPAQLHGLSANHTHVSRPAHSLPLVGASKGRFCDV</sequence>
<organism evidence="2 3">
    <name type="scientific">Westerdykella ornata</name>
    <dbReference type="NCBI Taxonomy" id="318751"/>
    <lineage>
        <taxon>Eukaryota</taxon>
        <taxon>Fungi</taxon>
        <taxon>Dikarya</taxon>
        <taxon>Ascomycota</taxon>
        <taxon>Pezizomycotina</taxon>
        <taxon>Dothideomycetes</taxon>
        <taxon>Pleosporomycetidae</taxon>
        <taxon>Pleosporales</taxon>
        <taxon>Sporormiaceae</taxon>
        <taxon>Westerdykella</taxon>
    </lineage>
</organism>
<evidence type="ECO:0000313" key="2">
    <source>
        <dbReference type="EMBL" id="KAF2280685.1"/>
    </source>
</evidence>
<dbReference type="Proteomes" id="UP000800097">
    <property type="component" value="Unassembled WGS sequence"/>
</dbReference>